<evidence type="ECO:0000256" key="5">
    <source>
        <dbReference type="ARBA" id="ARBA00016895"/>
    </source>
</evidence>
<keyword evidence="12 17" id="KW-0411">Iron-sulfur</keyword>
<keyword evidence="9 17" id="KW-0671">Queuosine biosynthesis</keyword>
<evidence type="ECO:0000313" key="18">
    <source>
        <dbReference type="EMBL" id="ARJ57277.1"/>
    </source>
</evidence>
<evidence type="ECO:0000256" key="13">
    <source>
        <dbReference type="ARBA" id="ARBA00023157"/>
    </source>
</evidence>
<keyword evidence="10 17" id="KW-0560">Oxidoreductase</keyword>
<evidence type="ECO:0000313" key="19">
    <source>
        <dbReference type="Proteomes" id="UP000192902"/>
    </source>
</evidence>
<dbReference type="KEGG" id="ccun:CCUN_1702"/>
<dbReference type="SUPFAM" id="SSF52402">
    <property type="entry name" value="Adenine nucleotide alpha hydrolases-like"/>
    <property type="match status" value="1"/>
</dbReference>
<dbReference type="Pfam" id="PF02677">
    <property type="entry name" value="QueH"/>
    <property type="match status" value="1"/>
</dbReference>
<dbReference type="PANTHER" id="PTHR36701:SF1">
    <property type="entry name" value="EPOXYQUEUOSINE REDUCTASE QUEH"/>
    <property type="match status" value="1"/>
</dbReference>
<dbReference type="EMBL" id="CP020867">
    <property type="protein sequence ID" value="ARJ57277.1"/>
    <property type="molecule type" value="Genomic_DNA"/>
</dbReference>
<sequence length="357" mass="42314">MLVHICCSVDSHYFIQELKRVYPKEKLVAYFYDPNIHPYSEYELRFLDVKRSCDKLKIKLYKGEYEYEKWLNAVKGYEDEPEKGARCEICFDFRMKGSAQLAFKLGEKKLTTTLLMSPKKDLEQLKKALEKECKPYGIEFLAVDFRKNGGSTRQFKLAKEDKLYHQNYCGCIYGLKKQKENKAFIDELMSPISRQILPASIEARIALYKKVRSLEKKGIPFELSREKFLNYRLLKALIKINNQAVKAHILFYSHFKNAWTKFSLDNDFKGIYKSLKDEMIFLDFEYFNALCKNKFKNYENFLEKPLSIEQEIKLRQKLLEAYNLSPIIILKQIPKGRYEISAKSEIYFDTKEKIAFL</sequence>
<dbReference type="EC" id="1.17.99.6" evidence="4 17"/>
<organism evidence="18 19">
    <name type="scientific">Campylobacter cuniculorum DSM 23162 = LMG 24588</name>
    <dbReference type="NCBI Taxonomy" id="1121267"/>
    <lineage>
        <taxon>Bacteria</taxon>
        <taxon>Pseudomonadati</taxon>
        <taxon>Campylobacterota</taxon>
        <taxon>Epsilonproteobacteria</taxon>
        <taxon>Campylobacterales</taxon>
        <taxon>Campylobacteraceae</taxon>
        <taxon>Campylobacter</taxon>
    </lineage>
</organism>
<evidence type="ECO:0000256" key="14">
    <source>
        <dbReference type="ARBA" id="ARBA00023284"/>
    </source>
</evidence>
<dbReference type="RefSeq" id="WP_027305542.1">
    <property type="nucleotide sequence ID" value="NZ_CP020867.1"/>
</dbReference>
<dbReference type="GO" id="GO:0051539">
    <property type="term" value="F:4 iron, 4 sulfur cluster binding"/>
    <property type="evidence" value="ECO:0007669"/>
    <property type="project" value="UniProtKB-UniRule"/>
</dbReference>
<dbReference type="OrthoDB" id="9801033at2"/>
<keyword evidence="7 17" id="KW-0819">tRNA processing</keyword>
<feature type="binding site" evidence="17">
    <location>
        <position position="6"/>
    </location>
    <ligand>
        <name>[4Fe-4S] cluster</name>
        <dbReference type="ChEBI" id="CHEBI:49883"/>
    </ligand>
</feature>
<dbReference type="HAMAP" id="MF_02089">
    <property type="entry name" value="QueH"/>
    <property type="match status" value="1"/>
</dbReference>
<comment type="similarity">
    <text evidence="3 17">Belongs to the QueH family.</text>
</comment>
<dbReference type="STRING" id="1121267.CCUN_1702"/>
<evidence type="ECO:0000256" key="15">
    <source>
        <dbReference type="ARBA" id="ARBA00031446"/>
    </source>
</evidence>
<keyword evidence="6 17" id="KW-0004">4Fe-4S</keyword>
<evidence type="ECO:0000256" key="8">
    <source>
        <dbReference type="ARBA" id="ARBA00022723"/>
    </source>
</evidence>
<dbReference type="GO" id="GO:0052693">
    <property type="term" value="F:epoxyqueuosine reductase activity"/>
    <property type="evidence" value="ECO:0007669"/>
    <property type="project" value="UniProtKB-UniRule"/>
</dbReference>
<proteinExistence type="inferred from homology"/>
<dbReference type="eggNOG" id="COG1636">
    <property type="taxonomic scope" value="Bacteria"/>
</dbReference>
<evidence type="ECO:0000256" key="11">
    <source>
        <dbReference type="ARBA" id="ARBA00023004"/>
    </source>
</evidence>
<feature type="binding site" evidence="17">
    <location>
        <position position="90"/>
    </location>
    <ligand>
        <name>[4Fe-4S] cluster</name>
        <dbReference type="ChEBI" id="CHEBI:49883"/>
    </ligand>
</feature>
<keyword evidence="8 17" id="KW-0479">Metal-binding</keyword>
<gene>
    <name evidence="17" type="primary">queH</name>
    <name evidence="18" type="ORF">CCUN_1702</name>
</gene>
<dbReference type="InterPro" id="IPR003828">
    <property type="entry name" value="QueH"/>
</dbReference>
<feature type="disulfide bond" description="Redox-active" evidence="17">
    <location>
        <begin position="169"/>
        <end position="171"/>
    </location>
</feature>
<name>A0A1W6BYW6_9BACT</name>
<accession>A0A1W6BYW6</accession>
<comment type="pathway">
    <text evidence="2 17">tRNA modification; tRNA-queuosine biosynthesis.</text>
</comment>
<evidence type="ECO:0000256" key="9">
    <source>
        <dbReference type="ARBA" id="ARBA00022785"/>
    </source>
</evidence>
<evidence type="ECO:0000256" key="2">
    <source>
        <dbReference type="ARBA" id="ARBA00004691"/>
    </source>
</evidence>
<feature type="binding site" evidence="17">
    <location>
        <position position="7"/>
    </location>
    <ligand>
        <name>[4Fe-4S] cluster</name>
        <dbReference type="ChEBI" id="CHEBI:49883"/>
    </ligand>
</feature>
<comment type="function">
    <text evidence="1 17">Catalyzes the conversion of epoxyqueuosine (oQ) to queuosine (Q), which is a hypermodified base found in the wobble positions of tRNA(Asp), tRNA(Asn), tRNA(His) and tRNA(Tyr).</text>
</comment>
<keyword evidence="14 17" id="KW-0676">Redox-active center</keyword>
<evidence type="ECO:0000256" key="1">
    <source>
        <dbReference type="ARBA" id="ARBA00002268"/>
    </source>
</evidence>
<protein>
    <recommendedName>
        <fullName evidence="5 17">Epoxyqueuosine reductase QueH</fullName>
        <ecNumber evidence="4 17">1.17.99.6</ecNumber>
    </recommendedName>
    <alternativeName>
        <fullName evidence="15 17">Queuosine biosynthesis protein QueH</fullName>
    </alternativeName>
</protein>
<dbReference type="PANTHER" id="PTHR36701">
    <property type="entry name" value="EPOXYQUEUOSINE REDUCTASE QUEH"/>
    <property type="match status" value="1"/>
</dbReference>
<feature type="binding site" evidence="17">
    <location>
        <position position="87"/>
    </location>
    <ligand>
        <name>[4Fe-4S] cluster</name>
        <dbReference type="ChEBI" id="CHEBI:49883"/>
    </ligand>
</feature>
<dbReference type="Proteomes" id="UP000192902">
    <property type="component" value="Chromosome"/>
</dbReference>
<evidence type="ECO:0000256" key="3">
    <source>
        <dbReference type="ARBA" id="ARBA00008207"/>
    </source>
</evidence>
<keyword evidence="11 17" id="KW-0408">Iron</keyword>
<evidence type="ECO:0000256" key="17">
    <source>
        <dbReference type="HAMAP-Rule" id="MF_02089"/>
    </source>
</evidence>
<dbReference type="UniPathway" id="UPA00392"/>
<evidence type="ECO:0000256" key="10">
    <source>
        <dbReference type="ARBA" id="ARBA00023002"/>
    </source>
</evidence>
<evidence type="ECO:0000256" key="16">
    <source>
        <dbReference type="ARBA" id="ARBA00047415"/>
    </source>
</evidence>
<reference evidence="18 19" key="1">
    <citation type="submission" date="2017-04" db="EMBL/GenBank/DDBJ databases">
        <title>Complete genome sequence of the Campylobacter cuniculorum type strain LMG24588.</title>
        <authorList>
            <person name="Miller W.G."/>
            <person name="Yee E."/>
            <person name="Revez J."/>
            <person name="Bono J.L."/>
            <person name="Rossi M."/>
        </authorList>
    </citation>
    <scope>NUCLEOTIDE SEQUENCE [LARGE SCALE GENOMIC DNA]</scope>
    <source>
        <strain evidence="18 19">LMG 24588</strain>
    </source>
</reference>
<comment type="catalytic activity">
    <reaction evidence="16 17">
        <text>epoxyqueuosine(34) in tRNA + AH2 = queuosine(34) in tRNA + A + H2O</text>
        <dbReference type="Rhea" id="RHEA:32159"/>
        <dbReference type="Rhea" id="RHEA-COMP:18571"/>
        <dbReference type="Rhea" id="RHEA-COMP:18582"/>
        <dbReference type="ChEBI" id="CHEBI:13193"/>
        <dbReference type="ChEBI" id="CHEBI:15377"/>
        <dbReference type="ChEBI" id="CHEBI:17499"/>
        <dbReference type="ChEBI" id="CHEBI:194431"/>
        <dbReference type="ChEBI" id="CHEBI:194443"/>
        <dbReference type="EC" id="1.17.99.6"/>
    </reaction>
</comment>
<evidence type="ECO:0000256" key="12">
    <source>
        <dbReference type="ARBA" id="ARBA00023014"/>
    </source>
</evidence>
<keyword evidence="13 17" id="KW-1015">Disulfide bond</keyword>
<dbReference type="AlphaFoldDB" id="A0A1W6BYW6"/>
<evidence type="ECO:0000256" key="6">
    <source>
        <dbReference type="ARBA" id="ARBA00022485"/>
    </source>
</evidence>
<evidence type="ECO:0000256" key="4">
    <source>
        <dbReference type="ARBA" id="ARBA00012622"/>
    </source>
</evidence>
<dbReference type="GO" id="GO:0046872">
    <property type="term" value="F:metal ion binding"/>
    <property type="evidence" value="ECO:0007669"/>
    <property type="project" value="UniProtKB-KW"/>
</dbReference>
<evidence type="ECO:0000256" key="7">
    <source>
        <dbReference type="ARBA" id="ARBA00022694"/>
    </source>
</evidence>
<dbReference type="GO" id="GO:0008616">
    <property type="term" value="P:tRNA queuosine(34) biosynthetic process"/>
    <property type="evidence" value="ECO:0007669"/>
    <property type="project" value="UniProtKB-UniRule"/>
</dbReference>